<feature type="domain" description="ABC-type transport auxiliary lipoprotein component" evidence="2">
    <location>
        <begin position="40"/>
        <end position="197"/>
    </location>
</feature>
<evidence type="ECO:0000259" key="2">
    <source>
        <dbReference type="Pfam" id="PF03886"/>
    </source>
</evidence>
<dbReference type="SUPFAM" id="SSF159594">
    <property type="entry name" value="XCC0632-like"/>
    <property type="match status" value="1"/>
</dbReference>
<evidence type="ECO:0000256" key="1">
    <source>
        <dbReference type="SAM" id="SignalP"/>
    </source>
</evidence>
<dbReference type="AlphaFoldDB" id="A0A1X4NPS3"/>
<keyword evidence="4" id="KW-1185">Reference proteome</keyword>
<organism evidence="3 4">
    <name type="scientific">Marivita geojedonensis</name>
    <dbReference type="NCBI Taxonomy" id="1123756"/>
    <lineage>
        <taxon>Bacteria</taxon>
        <taxon>Pseudomonadati</taxon>
        <taxon>Pseudomonadota</taxon>
        <taxon>Alphaproteobacteria</taxon>
        <taxon>Rhodobacterales</taxon>
        <taxon>Roseobacteraceae</taxon>
        <taxon>Marivita</taxon>
    </lineage>
</organism>
<dbReference type="Proteomes" id="UP000193926">
    <property type="component" value="Unassembled WGS sequence"/>
</dbReference>
<dbReference type="Gene3D" id="3.40.50.10610">
    <property type="entry name" value="ABC-type transport auxiliary lipoprotein component"/>
    <property type="match status" value="1"/>
</dbReference>
<feature type="signal peptide" evidence="1">
    <location>
        <begin position="1"/>
        <end position="31"/>
    </location>
</feature>
<dbReference type="PROSITE" id="PS51257">
    <property type="entry name" value="PROKAR_LIPOPROTEIN"/>
    <property type="match status" value="1"/>
</dbReference>
<evidence type="ECO:0000313" key="4">
    <source>
        <dbReference type="Proteomes" id="UP000193926"/>
    </source>
</evidence>
<keyword evidence="1" id="KW-0732">Signal</keyword>
<dbReference type="InterPro" id="IPR005586">
    <property type="entry name" value="ABC_trans_aux"/>
</dbReference>
<dbReference type="EMBL" id="JFKC01000002">
    <property type="protein sequence ID" value="OSQ52669.1"/>
    <property type="molecule type" value="Genomic_DNA"/>
</dbReference>
<gene>
    <name evidence="3" type="ORF">MGEO_04745</name>
</gene>
<dbReference type="Pfam" id="PF03886">
    <property type="entry name" value="ABC_trans_aux"/>
    <property type="match status" value="1"/>
</dbReference>
<dbReference type="OrthoDB" id="9808689at2"/>
<evidence type="ECO:0000313" key="3">
    <source>
        <dbReference type="EMBL" id="OSQ52669.1"/>
    </source>
</evidence>
<feature type="chain" id="PRO_5013027478" description="ABC-type transport auxiliary lipoprotein component domain-containing protein" evidence="1">
    <location>
        <begin position="32"/>
        <end position="208"/>
    </location>
</feature>
<accession>A0A1X4NPS3</accession>
<dbReference type="RefSeq" id="WP_106299128.1">
    <property type="nucleotide sequence ID" value="NZ_JFKC01000002.1"/>
</dbReference>
<sequence>MINRAIVRRTIAVIGLAFMSGCAAISAVSDAATPLDVFELRAPESIQGSQRRPLDRDVIIELPTTSGALATDRIMIRPNALQAQYLPDVRWSEPTPVMVQTLMLRAIEATGAVRYVGRKPLGVSGDFALVTEVVDFQAELNPDGETATVHAKWLVRIVREQDARIIATRTFAAQVPSTSTETMAVVDAFSAASDQVLVAFAEWVRGVL</sequence>
<reference evidence="3 4" key="1">
    <citation type="submission" date="2014-03" db="EMBL/GenBank/DDBJ databases">
        <title>The draft genome sequence of Marivita geojedonensis KCTC 23882.</title>
        <authorList>
            <person name="Lai Q."/>
            <person name="Shao Z."/>
        </authorList>
    </citation>
    <scope>NUCLEOTIDE SEQUENCE [LARGE SCALE GENOMIC DNA]</scope>
    <source>
        <strain evidence="3 4">DPG-138</strain>
    </source>
</reference>
<protein>
    <recommendedName>
        <fullName evidence="2">ABC-type transport auxiliary lipoprotein component domain-containing protein</fullName>
    </recommendedName>
</protein>
<proteinExistence type="predicted"/>
<dbReference type="STRING" id="1123756.MGEO_04745"/>
<comment type="caution">
    <text evidence="3">The sequence shown here is derived from an EMBL/GenBank/DDBJ whole genome shotgun (WGS) entry which is preliminary data.</text>
</comment>
<name>A0A1X4NPS3_9RHOB</name>